<comment type="caution">
    <text evidence="2">The sequence shown here is derived from an EMBL/GenBank/DDBJ whole genome shotgun (WGS) entry which is preliminary data.</text>
</comment>
<evidence type="ECO:0000256" key="1">
    <source>
        <dbReference type="SAM" id="MobiDB-lite"/>
    </source>
</evidence>
<proteinExistence type="predicted"/>
<reference evidence="2 3" key="1">
    <citation type="journal article" date="2020" name="Nature">
        <title>Six reference-quality genomes reveal evolution of bat adaptations.</title>
        <authorList>
            <person name="Jebb D."/>
            <person name="Huang Z."/>
            <person name="Pippel M."/>
            <person name="Hughes G.M."/>
            <person name="Lavrichenko K."/>
            <person name="Devanna P."/>
            <person name="Winkler S."/>
            <person name="Jermiin L.S."/>
            <person name="Skirmuntt E.C."/>
            <person name="Katzourakis A."/>
            <person name="Burkitt-Gray L."/>
            <person name="Ray D.A."/>
            <person name="Sullivan K.A.M."/>
            <person name="Roscito J.G."/>
            <person name="Kirilenko B.M."/>
            <person name="Davalos L.M."/>
            <person name="Corthals A.P."/>
            <person name="Power M.L."/>
            <person name="Jones G."/>
            <person name="Ransome R.D."/>
            <person name="Dechmann D.K.N."/>
            <person name="Locatelli A.G."/>
            <person name="Puechmaille S.J."/>
            <person name="Fedrigo O."/>
            <person name="Jarvis E.D."/>
            <person name="Hiller M."/>
            <person name="Vernes S.C."/>
            <person name="Myers E.W."/>
            <person name="Teeling E.C."/>
        </authorList>
    </citation>
    <scope>NUCLEOTIDE SEQUENCE [LARGE SCALE GENOMIC DNA]</scope>
    <source>
        <strain evidence="2">MPipKuh1</strain>
        <tissue evidence="2">Flight muscle</tissue>
    </source>
</reference>
<dbReference type="Proteomes" id="UP000558488">
    <property type="component" value="Unassembled WGS sequence"/>
</dbReference>
<organism evidence="2 3">
    <name type="scientific">Pipistrellus kuhlii</name>
    <name type="common">Kuhl's pipistrelle</name>
    <dbReference type="NCBI Taxonomy" id="59472"/>
    <lineage>
        <taxon>Eukaryota</taxon>
        <taxon>Metazoa</taxon>
        <taxon>Chordata</taxon>
        <taxon>Craniata</taxon>
        <taxon>Vertebrata</taxon>
        <taxon>Euteleostomi</taxon>
        <taxon>Mammalia</taxon>
        <taxon>Eutheria</taxon>
        <taxon>Laurasiatheria</taxon>
        <taxon>Chiroptera</taxon>
        <taxon>Yangochiroptera</taxon>
        <taxon>Vespertilionidae</taxon>
        <taxon>Pipistrellus</taxon>
    </lineage>
</organism>
<name>A0A7J7SEZ9_PIPKU</name>
<sequence>MVTLRKAGSTKDRGQGRPVGDGIGNWPCKLPTVKDVKSNVAHGPVRPLLAIYLRDISPDKRDSVKLPQQPSCKDRSLEAPQVSVTEEMDEKDTLVLTMNIVHSEKQLDTPLNTPSWCGSVVER</sequence>
<protein>
    <submittedName>
        <fullName evidence="2">Uncharacterized protein</fullName>
    </submittedName>
</protein>
<dbReference type="EMBL" id="JACAGB010000043">
    <property type="protein sequence ID" value="KAF6287036.1"/>
    <property type="molecule type" value="Genomic_DNA"/>
</dbReference>
<evidence type="ECO:0000313" key="3">
    <source>
        <dbReference type="Proteomes" id="UP000558488"/>
    </source>
</evidence>
<dbReference type="AlphaFoldDB" id="A0A7J7SEZ9"/>
<gene>
    <name evidence="2" type="ORF">mPipKuh1_009992</name>
</gene>
<accession>A0A7J7SEZ9</accession>
<evidence type="ECO:0000313" key="2">
    <source>
        <dbReference type="EMBL" id="KAF6287036.1"/>
    </source>
</evidence>
<feature type="region of interest" description="Disordered" evidence="1">
    <location>
        <begin position="1"/>
        <end position="25"/>
    </location>
</feature>
<keyword evidence="3" id="KW-1185">Reference proteome</keyword>
<feature type="region of interest" description="Disordered" evidence="1">
    <location>
        <begin position="60"/>
        <end position="86"/>
    </location>
</feature>